<evidence type="ECO:0000256" key="5">
    <source>
        <dbReference type="ARBA" id="ARBA00023098"/>
    </source>
</evidence>
<evidence type="ECO:0000259" key="9">
    <source>
        <dbReference type="Pfam" id="PF13249"/>
    </source>
</evidence>
<dbReference type="InterPro" id="IPR032697">
    <property type="entry name" value="SQ_cyclase_N"/>
</dbReference>
<dbReference type="PROSITE" id="PS01074">
    <property type="entry name" value="TERPENE_SYNTHASES"/>
    <property type="match status" value="1"/>
</dbReference>
<accession>S9PRR5</accession>
<gene>
    <name evidence="10" type="ORF">SOCG_04299</name>
</gene>
<keyword evidence="2" id="KW-0444">Lipid biosynthesis</keyword>
<dbReference type="GO" id="GO:0000250">
    <property type="term" value="F:lanosterol synthase activity"/>
    <property type="evidence" value="ECO:0007669"/>
    <property type="project" value="EnsemblFungi"/>
</dbReference>
<dbReference type="PANTHER" id="PTHR11764">
    <property type="entry name" value="TERPENE CYCLASE/MUTASE FAMILY MEMBER"/>
    <property type="match status" value="1"/>
</dbReference>
<evidence type="ECO:0000259" key="8">
    <source>
        <dbReference type="Pfam" id="PF13243"/>
    </source>
</evidence>
<dbReference type="Proteomes" id="UP000016088">
    <property type="component" value="Unassembled WGS sequence"/>
</dbReference>
<evidence type="ECO:0000256" key="7">
    <source>
        <dbReference type="RuleBase" id="RU362003"/>
    </source>
</evidence>
<evidence type="ECO:0000313" key="11">
    <source>
        <dbReference type="Proteomes" id="UP000016088"/>
    </source>
</evidence>
<dbReference type="PANTHER" id="PTHR11764:SF20">
    <property type="entry name" value="LANOSTEROL SYNTHASE"/>
    <property type="match status" value="1"/>
</dbReference>
<dbReference type="SUPFAM" id="SSF48239">
    <property type="entry name" value="Terpenoid cyclases/Protein prenyltransferases"/>
    <property type="match status" value="2"/>
</dbReference>
<dbReference type="GO" id="GO:0005811">
    <property type="term" value="C:lipid droplet"/>
    <property type="evidence" value="ECO:0007669"/>
    <property type="project" value="EnsemblFungi"/>
</dbReference>
<dbReference type="HOGENOM" id="CLU_009074_2_1_1"/>
<dbReference type="InterPro" id="IPR002365">
    <property type="entry name" value="Terpene_synthase_CS"/>
</dbReference>
<keyword evidence="3" id="KW-0677">Repeat</keyword>
<protein>
    <recommendedName>
        <fullName evidence="7">Terpene cyclase/mutase family member</fullName>
        <ecNumber evidence="7">5.4.99.-</ecNumber>
    </recommendedName>
</protein>
<comment type="similarity">
    <text evidence="1 7">Belongs to the terpene cyclase/mutase family.</text>
</comment>
<keyword evidence="5" id="KW-0443">Lipid metabolism</keyword>
<dbReference type="VEuPathDB" id="FungiDB:SOCG_04299"/>
<sequence>MGYDIDKQAYNTEVSYFFIQVETMEPSRFRPDWSKTVPELDKRLWRLNIGPDGGESWEFLTSEEEAKSRPLSFAEKYFLGLDLEDAPNVQPAKTPLESAVHGYEFFRRLQLNDGHWASPYEGPMFLLPGIVFSFYITQTAFPRGWPEEITQYLVNHTNDDGGWGIHTEGASTVFGTSLNYAVLRILGMKKDHPIAVRARACLHRLGGAIANPHWGKLWLATLNCYDWNGMNPIPPELWLLPDWVPVHPGRWWCHARQVYLPMGYLYGEQLSCPINAFIRELREELYVDDYDSIDFSKHRNTVYETDLCHPHTTVLNSLNWLMDKYFTFVRPQWIRKLGTKKAYQLIQLENENTDYACLGPVNAALNTLCVYYQEGPSSKAFQKIIRRLHEFMWVQPEGMLMRGTNGLQVWEASFTLNALVDSGLCESKMYQKDMIRALEFLDRQQIRNEYAGKGYRHNSKGAWPFSNITQGYTVSDTTSEALRAVLKVQSLPEFGKPVSLSRLREAVDVLLLMQNKDFGFASYEPARASEWLEQLNPAEVFGKIMVEYSYPECTTSVVLALRAFTLYDESYRREEIEKTIRNALSFVIKSQRPDGSWYGSWAICFTYAAMFATDSLATVGRCYENCDVQRKACEFLLSKQRPDGGWSESYMACLTENYTETESSLVTQTSWALLALMHAKYPHRKPIEKGIQFIMKTQASNGSWKQNSIEGIFNKSVAIAYPNYKFYFSIHALGLFARQYGNYISE</sequence>
<dbReference type="GO" id="GO:0016104">
    <property type="term" value="P:triterpenoid biosynthetic process"/>
    <property type="evidence" value="ECO:0007669"/>
    <property type="project" value="InterPro"/>
</dbReference>
<dbReference type="Pfam" id="PF13243">
    <property type="entry name" value="SQHop_cyclase_C"/>
    <property type="match status" value="1"/>
</dbReference>
<dbReference type="OrthoDB" id="21502at2759"/>
<evidence type="ECO:0000256" key="1">
    <source>
        <dbReference type="ARBA" id="ARBA00009755"/>
    </source>
</evidence>
<name>S9PRR5_SCHOY</name>
<dbReference type="GO" id="GO:0006696">
    <property type="term" value="P:ergosterol biosynthetic process"/>
    <property type="evidence" value="ECO:0007669"/>
    <property type="project" value="EnsemblFungi"/>
</dbReference>
<keyword evidence="6 7" id="KW-0413">Isomerase</keyword>
<dbReference type="GeneID" id="25033263"/>
<dbReference type="eggNOG" id="KOG0497">
    <property type="taxonomic scope" value="Eukaryota"/>
</dbReference>
<evidence type="ECO:0000256" key="6">
    <source>
        <dbReference type="ARBA" id="ARBA00023235"/>
    </source>
</evidence>
<keyword evidence="11" id="KW-1185">Reference proteome</keyword>
<dbReference type="AlphaFoldDB" id="S9PRR5"/>
<dbReference type="InterPro" id="IPR018333">
    <property type="entry name" value="Squalene_cyclase"/>
</dbReference>
<dbReference type="InterPro" id="IPR008930">
    <property type="entry name" value="Terpenoid_cyclase/PrenylTrfase"/>
</dbReference>
<dbReference type="Gene3D" id="1.50.10.20">
    <property type="match status" value="2"/>
</dbReference>
<dbReference type="SFLD" id="SFLDG01016">
    <property type="entry name" value="Prenyltransferase_Like_2"/>
    <property type="match status" value="1"/>
</dbReference>
<reference evidence="10 11" key="1">
    <citation type="journal article" date="2011" name="Science">
        <title>Comparative functional genomics of the fission yeasts.</title>
        <authorList>
            <person name="Rhind N."/>
            <person name="Chen Z."/>
            <person name="Yassour M."/>
            <person name="Thompson D.A."/>
            <person name="Haas B.J."/>
            <person name="Habib N."/>
            <person name="Wapinski I."/>
            <person name="Roy S."/>
            <person name="Lin M.F."/>
            <person name="Heiman D.I."/>
            <person name="Young S.K."/>
            <person name="Furuya K."/>
            <person name="Guo Y."/>
            <person name="Pidoux A."/>
            <person name="Chen H.M."/>
            <person name="Robbertse B."/>
            <person name="Goldberg J.M."/>
            <person name="Aoki K."/>
            <person name="Bayne E.H."/>
            <person name="Berlin A.M."/>
            <person name="Desjardins C.A."/>
            <person name="Dobbs E."/>
            <person name="Dukaj L."/>
            <person name="Fan L."/>
            <person name="FitzGerald M.G."/>
            <person name="French C."/>
            <person name="Gujja S."/>
            <person name="Hansen K."/>
            <person name="Keifenheim D."/>
            <person name="Levin J.Z."/>
            <person name="Mosher R.A."/>
            <person name="Mueller C.A."/>
            <person name="Pfiffner J."/>
            <person name="Priest M."/>
            <person name="Russ C."/>
            <person name="Smialowska A."/>
            <person name="Swoboda P."/>
            <person name="Sykes S.M."/>
            <person name="Vaughn M."/>
            <person name="Vengrova S."/>
            <person name="Yoder R."/>
            <person name="Zeng Q."/>
            <person name="Allshire R."/>
            <person name="Baulcombe D."/>
            <person name="Birren B.W."/>
            <person name="Brown W."/>
            <person name="Ekwall K."/>
            <person name="Kellis M."/>
            <person name="Leatherwood J."/>
            <person name="Levin H."/>
            <person name="Margalit H."/>
            <person name="Martienssen R."/>
            <person name="Nieduszynski C.A."/>
            <person name="Spatafora J.W."/>
            <person name="Friedman N."/>
            <person name="Dalgaard J.Z."/>
            <person name="Baumann P."/>
            <person name="Niki H."/>
            <person name="Regev A."/>
            <person name="Nusbaum C."/>
        </authorList>
    </citation>
    <scope>NUCLEOTIDE SEQUENCE [LARGE SCALE GENOMIC DNA]</scope>
    <source>
        <strain evidence="11">yFS286</strain>
    </source>
</reference>
<dbReference type="Gene3D" id="6.20.120.20">
    <property type="match status" value="1"/>
</dbReference>
<feature type="domain" description="Squalene cyclase N-terminal" evidence="9">
    <location>
        <begin position="105"/>
        <end position="393"/>
    </location>
</feature>
<feature type="domain" description="Squalene cyclase C-terminal" evidence="8">
    <location>
        <begin position="409"/>
        <end position="736"/>
    </location>
</feature>
<dbReference type="InterPro" id="IPR032696">
    <property type="entry name" value="SQ_cyclase_C"/>
</dbReference>
<dbReference type="EC" id="5.4.99.-" evidence="7"/>
<evidence type="ECO:0000256" key="4">
    <source>
        <dbReference type="ARBA" id="ARBA00022955"/>
    </source>
</evidence>
<dbReference type="NCBIfam" id="TIGR01787">
    <property type="entry name" value="squalene_cyclas"/>
    <property type="match status" value="1"/>
</dbReference>
<dbReference type="EMBL" id="KE503208">
    <property type="protein sequence ID" value="EPX70657.1"/>
    <property type="molecule type" value="Genomic_DNA"/>
</dbReference>
<evidence type="ECO:0000256" key="2">
    <source>
        <dbReference type="ARBA" id="ARBA00022516"/>
    </source>
</evidence>
<dbReference type="RefSeq" id="XP_013020595.1">
    <property type="nucleotide sequence ID" value="XM_013165141.1"/>
</dbReference>
<dbReference type="FunFam" id="1.50.10.20:FF:000003">
    <property type="entry name" value="Terpene cyclase/mutase family member"/>
    <property type="match status" value="1"/>
</dbReference>
<keyword evidence="4" id="KW-0752">Steroid biosynthesis</keyword>
<dbReference type="Pfam" id="PF13249">
    <property type="entry name" value="SQHop_cyclase_N"/>
    <property type="match status" value="1"/>
</dbReference>
<evidence type="ECO:0000256" key="3">
    <source>
        <dbReference type="ARBA" id="ARBA00022737"/>
    </source>
</evidence>
<dbReference type="OMA" id="CWARQTI"/>
<dbReference type="CDD" id="cd02892">
    <property type="entry name" value="SQCY_1"/>
    <property type="match status" value="1"/>
</dbReference>
<proteinExistence type="inferred from homology"/>
<organism evidence="10 11">
    <name type="scientific">Schizosaccharomyces octosporus (strain yFS286)</name>
    <name type="common">Fission yeast</name>
    <name type="synonym">Octosporomyces octosporus</name>
    <dbReference type="NCBI Taxonomy" id="483514"/>
    <lineage>
        <taxon>Eukaryota</taxon>
        <taxon>Fungi</taxon>
        <taxon>Dikarya</taxon>
        <taxon>Ascomycota</taxon>
        <taxon>Taphrinomycotina</taxon>
        <taxon>Schizosaccharomycetes</taxon>
        <taxon>Schizosaccharomycetales</taxon>
        <taxon>Schizosaccharomycetaceae</taxon>
        <taxon>Schizosaccharomyces</taxon>
    </lineage>
</organism>
<evidence type="ECO:0000313" key="10">
    <source>
        <dbReference type="EMBL" id="EPX70657.1"/>
    </source>
</evidence>